<dbReference type="InterPro" id="IPR032675">
    <property type="entry name" value="LRR_dom_sf"/>
</dbReference>
<evidence type="ECO:0000313" key="1">
    <source>
        <dbReference type="EMBL" id="GLB44366.1"/>
    </source>
</evidence>
<dbReference type="OrthoDB" id="3543113at2759"/>
<dbReference type="Proteomes" id="UP001063166">
    <property type="component" value="Unassembled WGS sequence"/>
</dbReference>
<reference evidence="1" key="1">
    <citation type="submission" date="2022-07" db="EMBL/GenBank/DDBJ databases">
        <title>The genome of Lyophyllum shimeji provides insight into the initial evolution of ectomycorrhizal fungal genome.</title>
        <authorList>
            <person name="Kobayashi Y."/>
            <person name="Shibata T."/>
            <person name="Hirakawa H."/>
            <person name="Shigenobu S."/>
            <person name="Nishiyama T."/>
            <person name="Yamada A."/>
            <person name="Hasebe M."/>
            <person name="Kawaguchi M."/>
        </authorList>
    </citation>
    <scope>NUCLEOTIDE SEQUENCE</scope>
    <source>
        <strain evidence="1">AT787</strain>
    </source>
</reference>
<protein>
    <recommendedName>
        <fullName evidence="3">F-box domain-containing protein</fullName>
    </recommendedName>
</protein>
<dbReference type="Gene3D" id="3.80.10.10">
    <property type="entry name" value="Ribonuclease Inhibitor"/>
    <property type="match status" value="1"/>
</dbReference>
<accession>A0A9P3UVQ0</accession>
<proteinExistence type="predicted"/>
<keyword evidence="2" id="KW-1185">Reference proteome</keyword>
<evidence type="ECO:0008006" key="3">
    <source>
        <dbReference type="Google" id="ProtNLM"/>
    </source>
</evidence>
<evidence type="ECO:0000313" key="2">
    <source>
        <dbReference type="Proteomes" id="UP001063166"/>
    </source>
</evidence>
<gene>
    <name evidence="1" type="ORF">LshimejAT787_1602960</name>
</gene>
<dbReference type="EMBL" id="BRPK01000016">
    <property type="protein sequence ID" value="GLB44366.1"/>
    <property type="molecule type" value="Genomic_DNA"/>
</dbReference>
<organism evidence="1 2">
    <name type="scientific">Lyophyllum shimeji</name>
    <name type="common">Hon-shimeji</name>
    <name type="synonym">Tricholoma shimeji</name>
    <dbReference type="NCBI Taxonomy" id="47721"/>
    <lineage>
        <taxon>Eukaryota</taxon>
        <taxon>Fungi</taxon>
        <taxon>Dikarya</taxon>
        <taxon>Basidiomycota</taxon>
        <taxon>Agaricomycotina</taxon>
        <taxon>Agaricomycetes</taxon>
        <taxon>Agaricomycetidae</taxon>
        <taxon>Agaricales</taxon>
        <taxon>Tricholomatineae</taxon>
        <taxon>Lyophyllaceae</taxon>
        <taxon>Lyophyllum</taxon>
    </lineage>
</organism>
<sequence>MHPCLNLTEIQAVIFGHLLKPDLQVDGDPLPDFATLASVARTCTAFTEVALDALWRDQTSLAPLLQVMPADLWMLTLRTEEASTGEVARPKILTFVRDLQEADCSRFDYYAPKIRRLLASRSSEPVYPDETVFHSLRSYRPSHPLLPNLATLRIDIMHPKHIKRMPLTLLSPTITTLNIFVRDPPPYEVPAFLSDAARTCPNIRDFRFSVSNPEVMDTLALNEALTALVSVMHNVEVFDIHNRVPTTPDVIWQLGNFAALRCCETISLPSGLSGSEIQRLFSAGQGRFSKLRHLMFTAPDLDTAANVIAALQCPLNYLDTSVGKQVLQPHFALARFMASFERHRCVSSLTTLWIYGSRKIDGPSDSIRGAFRSLFSLAALESLYLNLSCTSELDDDWLAGAAAAWPRLRELAICHSNPPKITLAGLIPLIRNCSRLSDLWFSIAARPFDSDLLLPGFCNTRITSLFLHKSTIVSPVGVFRCLVLMFPKLKTIDVVEGEGREGWARVSSLLKESMEDEDEG</sequence>
<comment type="caution">
    <text evidence="1">The sequence shown here is derived from an EMBL/GenBank/DDBJ whole genome shotgun (WGS) entry which is preliminary data.</text>
</comment>
<dbReference type="AlphaFoldDB" id="A0A9P3UVQ0"/>
<name>A0A9P3UVQ0_LYOSH</name>
<dbReference type="SUPFAM" id="SSF52047">
    <property type="entry name" value="RNI-like"/>
    <property type="match status" value="1"/>
</dbReference>